<evidence type="ECO:0000256" key="4">
    <source>
        <dbReference type="HAMAP-Rule" id="MF_03052"/>
    </source>
</evidence>
<comment type="similarity">
    <text evidence="4">Belongs to the MoaE family. MOCS2B subfamily.</text>
</comment>
<evidence type="ECO:0000313" key="7">
    <source>
        <dbReference type="Proteomes" id="UP001521116"/>
    </source>
</evidence>
<comment type="subcellular location">
    <subcellularLocation>
        <location evidence="4">Cytoplasm</location>
    </subcellularLocation>
</comment>
<dbReference type="Pfam" id="PF02391">
    <property type="entry name" value="MoaE"/>
    <property type="match status" value="1"/>
</dbReference>
<name>A0ABR3SWW1_9PEZI</name>
<comment type="subunit">
    <text evidence="4">Heterotetramer; composed of 2 small (MOCS2A) and 2 large (MOCS2B) subunits.</text>
</comment>
<dbReference type="Gene3D" id="3.90.1170.40">
    <property type="entry name" value="Molybdopterin biosynthesis MoaE subunit"/>
    <property type="match status" value="1"/>
</dbReference>
<keyword evidence="1 4" id="KW-0963">Cytoplasm</keyword>
<evidence type="ECO:0000256" key="3">
    <source>
        <dbReference type="ARBA" id="ARBA00023150"/>
    </source>
</evidence>
<dbReference type="InterPro" id="IPR036563">
    <property type="entry name" value="MoaE_sf"/>
</dbReference>
<feature type="binding site" evidence="4">
    <location>
        <position position="130"/>
    </location>
    <ligand>
        <name>substrate</name>
    </ligand>
</feature>
<dbReference type="EC" id="2.8.1.12" evidence="4"/>
<feature type="binding site" evidence="4">
    <location>
        <begin position="137"/>
        <end position="139"/>
    </location>
    <ligand>
        <name>substrate</name>
    </ligand>
</feature>
<feature type="region of interest" description="Disordered" evidence="5">
    <location>
        <begin position="161"/>
        <end position="181"/>
    </location>
</feature>
<dbReference type="SUPFAM" id="SSF54690">
    <property type="entry name" value="Molybdopterin synthase subunit MoaE"/>
    <property type="match status" value="1"/>
</dbReference>
<proteinExistence type="inferred from homology"/>
<evidence type="ECO:0000256" key="2">
    <source>
        <dbReference type="ARBA" id="ARBA00022679"/>
    </source>
</evidence>
<comment type="caution">
    <text evidence="6">The sequence shown here is derived from an EMBL/GenBank/DDBJ whole genome shotgun (WGS) entry which is preliminary data.</text>
</comment>
<gene>
    <name evidence="4" type="primary">cnxH</name>
    <name evidence="6" type="ORF">SLS56_004204</name>
</gene>
<protein>
    <recommendedName>
        <fullName evidence="4">Molybdopterin synthase catalytic subunit</fullName>
        <ecNumber evidence="4">2.8.1.12</ecNumber>
    </recommendedName>
    <alternativeName>
        <fullName evidence="4">Common component for nitrate reductase and xanthine dehydrogenase protein H</fullName>
    </alternativeName>
    <alternativeName>
        <fullName evidence="4">Molybdenum cofactor synthesis protein 2 large subunit</fullName>
    </alternativeName>
    <alternativeName>
        <fullName evidence="4">Molybdenum cofactor synthesis protein 2B</fullName>
        <shortName evidence="4">MOCS2B</shortName>
    </alternativeName>
</protein>
<dbReference type="InterPro" id="IPR028888">
    <property type="entry name" value="MOCS2B_euk"/>
</dbReference>
<dbReference type="PANTHER" id="PTHR23404">
    <property type="entry name" value="MOLYBDOPTERIN SYNTHASE RELATED"/>
    <property type="match status" value="1"/>
</dbReference>
<keyword evidence="7" id="KW-1185">Reference proteome</keyword>
<keyword evidence="3 4" id="KW-0501">Molybdenum cofactor biosynthesis</keyword>
<dbReference type="EMBL" id="JAJVDC020000037">
    <property type="protein sequence ID" value="KAL1631842.1"/>
    <property type="molecule type" value="Genomic_DNA"/>
</dbReference>
<keyword evidence="2 4" id="KW-0808">Transferase</keyword>
<dbReference type="HAMAP" id="MF_03052">
    <property type="entry name" value="MOC2B"/>
    <property type="match status" value="1"/>
</dbReference>
<evidence type="ECO:0000313" key="6">
    <source>
        <dbReference type="EMBL" id="KAL1631842.1"/>
    </source>
</evidence>
<feature type="binding site" evidence="4">
    <location>
        <begin position="114"/>
        <end position="115"/>
    </location>
    <ligand>
        <name>substrate</name>
    </ligand>
</feature>
<evidence type="ECO:0000256" key="1">
    <source>
        <dbReference type="ARBA" id="ARBA00022490"/>
    </source>
</evidence>
<feature type="compositionally biased region" description="Basic and acidic residues" evidence="5">
    <location>
        <begin position="161"/>
        <end position="170"/>
    </location>
</feature>
<reference evidence="6 7" key="1">
    <citation type="submission" date="2024-02" db="EMBL/GenBank/DDBJ databases">
        <title>De novo assembly and annotation of 12 fungi associated with fruit tree decline syndrome in Ontario, Canada.</title>
        <authorList>
            <person name="Sulman M."/>
            <person name="Ellouze W."/>
            <person name="Ilyukhin E."/>
        </authorList>
    </citation>
    <scope>NUCLEOTIDE SEQUENCE [LARGE SCALE GENOMIC DNA]</scope>
    <source>
        <strain evidence="6 7">M1-105</strain>
    </source>
</reference>
<accession>A0ABR3SWW1</accession>
<sequence>MAEMSTDAMLREEEGVHVELTYAHLDVSSAVARVKSPKAGAVVLFAGTTRDTFADKQVKQLTYQSYAPLALATLLTLARTIRAKHSLTAISVTHRLGTVPIGEESILIAVSAPHRQAAWHGGEEALEVCKEKVEIWKLEEFEGEEGVWRANRDGQMGVKIEERNGGEAKESGAAFGGGGAR</sequence>
<comment type="catalytic activity">
    <reaction evidence="4">
        <text>2 [molybdopterin-synthase sulfur-carrier protein]-C-terminal-Gly-aminoethanethioate + cyclic pyranopterin phosphate + H2O = molybdopterin + 2 [molybdopterin-synthase sulfur-carrier protein]-C-terminal Gly-Gly + 2 H(+)</text>
        <dbReference type="Rhea" id="RHEA:26333"/>
        <dbReference type="Rhea" id="RHEA-COMP:12202"/>
        <dbReference type="Rhea" id="RHEA-COMP:19907"/>
        <dbReference type="ChEBI" id="CHEBI:15377"/>
        <dbReference type="ChEBI" id="CHEBI:15378"/>
        <dbReference type="ChEBI" id="CHEBI:58698"/>
        <dbReference type="ChEBI" id="CHEBI:59648"/>
        <dbReference type="ChEBI" id="CHEBI:90778"/>
        <dbReference type="ChEBI" id="CHEBI:232372"/>
        <dbReference type="EC" id="2.8.1.12"/>
    </reaction>
</comment>
<dbReference type="InterPro" id="IPR003448">
    <property type="entry name" value="Mopterin_biosynth_MoaE"/>
</dbReference>
<comment type="function">
    <text evidence="4">Catalytic subunit of the molybdopterin synthase complex, a complex that catalyzes the conversion of precursor Z into molybdopterin. Acts by mediating the incorporation of 2 sulfur atoms from thiocarboxylated MOCS2A into precursor Z to generate a dithiolene group.</text>
</comment>
<dbReference type="CDD" id="cd00756">
    <property type="entry name" value="MoaE"/>
    <property type="match status" value="1"/>
</dbReference>
<comment type="pathway">
    <text evidence="4">Cofactor biosynthesis; molybdopterin biosynthesis.</text>
</comment>
<dbReference type="Proteomes" id="UP001521116">
    <property type="component" value="Unassembled WGS sequence"/>
</dbReference>
<evidence type="ECO:0000256" key="5">
    <source>
        <dbReference type="SAM" id="MobiDB-lite"/>
    </source>
</evidence>
<organism evidence="6 7">
    <name type="scientific">Neofusicoccum ribis</name>
    <dbReference type="NCBI Taxonomy" id="45134"/>
    <lineage>
        <taxon>Eukaryota</taxon>
        <taxon>Fungi</taxon>
        <taxon>Dikarya</taxon>
        <taxon>Ascomycota</taxon>
        <taxon>Pezizomycotina</taxon>
        <taxon>Dothideomycetes</taxon>
        <taxon>Dothideomycetes incertae sedis</taxon>
        <taxon>Botryosphaeriales</taxon>
        <taxon>Botryosphaeriaceae</taxon>
        <taxon>Neofusicoccum</taxon>
    </lineage>
</organism>